<protein>
    <submittedName>
        <fullName evidence="2">Uncharacterized protein</fullName>
    </submittedName>
</protein>
<proteinExistence type="predicted"/>
<keyword evidence="1" id="KW-1133">Transmembrane helix</keyword>
<keyword evidence="1" id="KW-0812">Transmembrane</keyword>
<dbReference type="AlphaFoldDB" id="A0A6C0JG78"/>
<reference evidence="2" key="1">
    <citation type="journal article" date="2020" name="Nature">
        <title>Giant virus diversity and host interactions through global metagenomics.</title>
        <authorList>
            <person name="Schulz F."/>
            <person name="Roux S."/>
            <person name="Paez-Espino D."/>
            <person name="Jungbluth S."/>
            <person name="Walsh D.A."/>
            <person name="Denef V.J."/>
            <person name="McMahon K.D."/>
            <person name="Konstantinidis K.T."/>
            <person name="Eloe-Fadrosh E.A."/>
            <person name="Kyrpides N.C."/>
            <person name="Woyke T."/>
        </authorList>
    </citation>
    <scope>NUCLEOTIDE SEQUENCE</scope>
    <source>
        <strain evidence="2">GVMAG-M-3300027708-20</strain>
    </source>
</reference>
<feature type="transmembrane region" description="Helical" evidence="1">
    <location>
        <begin position="62"/>
        <end position="81"/>
    </location>
</feature>
<evidence type="ECO:0000256" key="1">
    <source>
        <dbReference type="SAM" id="Phobius"/>
    </source>
</evidence>
<name>A0A6C0JG78_9ZZZZ</name>
<keyword evidence="1" id="KW-0472">Membrane</keyword>
<sequence length="86" mass="10366">MLYDELDTNDSNNYGYFIDIDDDDTEYDYYKDRNHDFFYDLEESIFTYKEESKNIDHDKAKFFLQTAGFISASVLFIKLWILGNKN</sequence>
<dbReference type="EMBL" id="MN740389">
    <property type="protein sequence ID" value="QHU03786.1"/>
    <property type="molecule type" value="Genomic_DNA"/>
</dbReference>
<evidence type="ECO:0000313" key="2">
    <source>
        <dbReference type="EMBL" id="QHU03786.1"/>
    </source>
</evidence>
<accession>A0A6C0JG78</accession>
<organism evidence="2">
    <name type="scientific">viral metagenome</name>
    <dbReference type="NCBI Taxonomy" id="1070528"/>
    <lineage>
        <taxon>unclassified sequences</taxon>
        <taxon>metagenomes</taxon>
        <taxon>organismal metagenomes</taxon>
    </lineage>
</organism>